<proteinExistence type="predicted"/>
<feature type="compositionally biased region" description="Basic and acidic residues" evidence="1">
    <location>
        <begin position="240"/>
        <end position="256"/>
    </location>
</feature>
<feature type="region of interest" description="Disordered" evidence="1">
    <location>
        <begin position="1"/>
        <end position="20"/>
    </location>
</feature>
<reference evidence="2 3" key="1">
    <citation type="submission" date="2016-10" db="EMBL/GenBank/DDBJ databases">
        <authorList>
            <person name="de Groot N.N."/>
        </authorList>
    </citation>
    <scope>NUCLEOTIDE SEQUENCE [LARGE SCALE GENOMIC DNA]</scope>
    <source>
        <strain evidence="2 3">CPCC 201354</strain>
    </source>
</reference>
<evidence type="ECO:0000313" key="2">
    <source>
        <dbReference type="EMBL" id="SDH73481.1"/>
    </source>
</evidence>
<accession>A0A1G8EUB3</accession>
<dbReference type="Proteomes" id="UP000198923">
    <property type="component" value="Unassembled WGS sequence"/>
</dbReference>
<evidence type="ECO:0000256" key="1">
    <source>
        <dbReference type="SAM" id="MobiDB-lite"/>
    </source>
</evidence>
<sequence length="263" mass="29272">MPVGNGRRGHPLPPRAPVRLRTPGAATRHLADDKRWNQGRLGIPRPHGGGICGQSAENWMSEIHLTGEASTSRALLCISAPSLSSLPVGFREGQRTRASVRREALLLLLSPLVERSEVITVGAVDNVENQRFPRSLGVASSTVTVGNRCGQLDALWMVKTYTQAVHRKWSRHPPMMRGYPQVIHRLSTELRSPFWGARRAVHRPSTACPQHIHKLSPGYPRTYPHGVDSPRPVQTFARPAAERDRRRCRRDTRMGKVADGPEE</sequence>
<name>A0A1G8EUB3_9ACTN</name>
<protein>
    <submittedName>
        <fullName evidence="2">Uncharacterized protein</fullName>
    </submittedName>
</protein>
<evidence type="ECO:0000313" key="3">
    <source>
        <dbReference type="Proteomes" id="UP000198923"/>
    </source>
</evidence>
<gene>
    <name evidence="2" type="ORF">SAMN05421505_12159</name>
</gene>
<organism evidence="2 3">
    <name type="scientific">Sinosporangium album</name>
    <dbReference type="NCBI Taxonomy" id="504805"/>
    <lineage>
        <taxon>Bacteria</taxon>
        <taxon>Bacillati</taxon>
        <taxon>Actinomycetota</taxon>
        <taxon>Actinomycetes</taxon>
        <taxon>Streptosporangiales</taxon>
        <taxon>Streptosporangiaceae</taxon>
        <taxon>Sinosporangium</taxon>
    </lineage>
</organism>
<dbReference type="AlphaFoldDB" id="A0A1G8EUB3"/>
<keyword evidence="3" id="KW-1185">Reference proteome</keyword>
<feature type="region of interest" description="Disordered" evidence="1">
    <location>
        <begin position="238"/>
        <end position="263"/>
    </location>
</feature>
<dbReference type="EMBL" id="FNCN01000021">
    <property type="protein sequence ID" value="SDH73481.1"/>
    <property type="molecule type" value="Genomic_DNA"/>
</dbReference>